<protein>
    <submittedName>
        <fullName evidence="5">Phosphoribosyl-dephospho-CoA transferase</fullName>
    </submittedName>
</protein>
<accession>A0A4R3Z492</accession>
<feature type="domain" description="Phosphoribosyl-dephospho-CoA transferase MdcG C-terminal" evidence="3">
    <location>
        <begin position="91"/>
        <end position="198"/>
    </location>
</feature>
<keyword evidence="2" id="KW-0548">Nucleotidyltransferase</keyword>
<dbReference type="Proteomes" id="UP000295719">
    <property type="component" value="Unassembled WGS sequence"/>
</dbReference>
<dbReference type="InterPro" id="IPR017557">
    <property type="entry name" value="Holo-ACP_synthase"/>
</dbReference>
<evidence type="ECO:0000256" key="1">
    <source>
        <dbReference type="ARBA" id="ARBA00022679"/>
    </source>
</evidence>
<proteinExistence type="predicted"/>
<reference evidence="5 6" key="1">
    <citation type="submission" date="2019-03" db="EMBL/GenBank/DDBJ databases">
        <title>Genomic Encyclopedia of Type Strains, Phase IV (KMG-IV): sequencing the most valuable type-strain genomes for metagenomic binning, comparative biology and taxonomic classification.</title>
        <authorList>
            <person name="Goeker M."/>
        </authorList>
    </citation>
    <scope>NUCLEOTIDE SEQUENCE [LARGE SCALE GENOMIC DNA]</scope>
    <source>
        <strain evidence="5 6">DSM 19580</strain>
    </source>
</reference>
<gene>
    <name evidence="5" type="ORF">EDC52_101455</name>
</gene>
<evidence type="ECO:0000259" key="3">
    <source>
        <dbReference type="Pfam" id="PF10620"/>
    </source>
</evidence>
<evidence type="ECO:0000313" key="6">
    <source>
        <dbReference type="Proteomes" id="UP000295719"/>
    </source>
</evidence>
<dbReference type="AlphaFoldDB" id="A0A4R3Z492"/>
<dbReference type="NCBIfam" id="NF002332">
    <property type="entry name" value="PRK01293.1"/>
    <property type="match status" value="1"/>
</dbReference>
<dbReference type="Pfam" id="PF20866">
    <property type="entry name" value="MdcG_N"/>
    <property type="match status" value="1"/>
</dbReference>
<dbReference type="OrthoDB" id="1275217at2"/>
<dbReference type="InterPro" id="IPR048903">
    <property type="entry name" value="MdcG_N"/>
</dbReference>
<keyword evidence="1 5" id="KW-0808">Transferase</keyword>
<keyword evidence="6" id="KW-1185">Reference proteome</keyword>
<dbReference type="GO" id="GO:0016779">
    <property type="term" value="F:nucleotidyltransferase activity"/>
    <property type="evidence" value="ECO:0007669"/>
    <property type="project" value="UniProtKB-KW"/>
</dbReference>
<dbReference type="RefSeq" id="WP_131863627.1">
    <property type="nucleotide sequence ID" value="NZ_SMCR01000001.1"/>
</dbReference>
<dbReference type="InterPro" id="IPR049180">
    <property type="entry name" value="MdcG_C"/>
</dbReference>
<evidence type="ECO:0000256" key="2">
    <source>
        <dbReference type="ARBA" id="ARBA00022695"/>
    </source>
</evidence>
<dbReference type="Pfam" id="PF10620">
    <property type="entry name" value="MdcG"/>
    <property type="match status" value="1"/>
</dbReference>
<dbReference type="NCBIfam" id="TIGR03135">
    <property type="entry name" value="malonate_mdcG"/>
    <property type="match status" value="1"/>
</dbReference>
<evidence type="ECO:0000313" key="5">
    <source>
        <dbReference type="EMBL" id="TCW00108.1"/>
    </source>
</evidence>
<organism evidence="5 6">
    <name type="scientific">Biostraticola tofi</name>
    <dbReference type="NCBI Taxonomy" id="466109"/>
    <lineage>
        <taxon>Bacteria</taxon>
        <taxon>Pseudomonadati</taxon>
        <taxon>Pseudomonadota</taxon>
        <taxon>Gammaproteobacteria</taxon>
        <taxon>Enterobacterales</taxon>
        <taxon>Bruguierivoracaceae</taxon>
        <taxon>Biostraticola</taxon>
    </lineage>
</organism>
<feature type="domain" description="Phosphoribosyl-dephospho-CoA transferase MdcG N-terminal" evidence="4">
    <location>
        <begin position="4"/>
        <end position="75"/>
    </location>
</feature>
<sequence length="202" mass="22229">MSARPHDLLWLRTAAHLQGTLPDWVSGQWRADMPLVVRRDTHPLGLIAVGVRGLQRGQRAAGWAAAEAVVRQVTPESLAQQASLLRSPFLARPPVQGALSLVQQHWDWAWGITGSCGYALATDRPVLHDDSDLDLVIRAPHAIAAAALLRWQRHLAELPCRADTQVETPYGAFALNEWLRDGRTLLKTSLGPRLTDNPWASA</sequence>
<name>A0A4R3Z492_9GAMM</name>
<evidence type="ECO:0000259" key="4">
    <source>
        <dbReference type="Pfam" id="PF20866"/>
    </source>
</evidence>
<dbReference type="EMBL" id="SMCR01000001">
    <property type="protein sequence ID" value="TCW00108.1"/>
    <property type="molecule type" value="Genomic_DNA"/>
</dbReference>
<comment type="caution">
    <text evidence="5">The sequence shown here is derived from an EMBL/GenBank/DDBJ whole genome shotgun (WGS) entry which is preliminary data.</text>
</comment>